<keyword evidence="1" id="KW-0472">Membrane</keyword>
<gene>
    <name evidence="2" type="ORF">S01H4_23034</name>
</gene>
<dbReference type="EMBL" id="BART01010635">
    <property type="protein sequence ID" value="GAG89763.1"/>
    <property type="molecule type" value="Genomic_DNA"/>
</dbReference>
<sequence>AGLRDYYNLSIENIAFISLWFSVSSFIFQIPAGYIADKIGKRISLIMSEICGICYFSCIIAGFIVWNMGFNLVLLFLIIGEFFMGICVSLFIPSEGMTVTDLDETGKRKAESLGIVSLIRGIGYIPTGIIAGFLIEYVNYITPNVRVRILFAVIVKINPIMRGGMLKTNIFFRPYRSDNLPINGFEKANKMKPNVDKTPVMNIEPVKASMNG</sequence>
<dbReference type="Gene3D" id="1.20.1250.20">
    <property type="entry name" value="MFS general substrate transporter like domains"/>
    <property type="match status" value="1"/>
</dbReference>
<proteinExistence type="predicted"/>
<keyword evidence="1" id="KW-1133">Transmembrane helix</keyword>
<feature type="non-terminal residue" evidence="2">
    <location>
        <position position="1"/>
    </location>
</feature>
<feature type="transmembrane region" description="Helical" evidence="1">
    <location>
        <begin position="72"/>
        <end position="92"/>
    </location>
</feature>
<evidence type="ECO:0000313" key="2">
    <source>
        <dbReference type="EMBL" id="GAG89763.1"/>
    </source>
</evidence>
<dbReference type="GO" id="GO:0022857">
    <property type="term" value="F:transmembrane transporter activity"/>
    <property type="evidence" value="ECO:0007669"/>
    <property type="project" value="InterPro"/>
</dbReference>
<feature type="transmembrane region" description="Helical" evidence="1">
    <location>
        <begin position="14"/>
        <end position="36"/>
    </location>
</feature>
<feature type="transmembrane region" description="Helical" evidence="1">
    <location>
        <begin position="43"/>
        <end position="66"/>
    </location>
</feature>
<dbReference type="Pfam" id="PF07690">
    <property type="entry name" value="MFS_1"/>
    <property type="match status" value="1"/>
</dbReference>
<protein>
    <recommendedName>
        <fullName evidence="3">Major facilitator superfamily (MFS) profile domain-containing protein</fullName>
    </recommendedName>
</protein>
<dbReference type="AlphaFoldDB" id="X1BZW6"/>
<organism evidence="2">
    <name type="scientific">marine sediment metagenome</name>
    <dbReference type="NCBI Taxonomy" id="412755"/>
    <lineage>
        <taxon>unclassified sequences</taxon>
        <taxon>metagenomes</taxon>
        <taxon>ecological metagenomes</taxon>
    </lineage>
</organism>
<feature type="transmembrane region" description="Helical" evidence="1">
    <location>
        <begin position="113"/>
        <end position="135"/>
    </location>
</feature>
<name>X1BZW6_9ZZZZ</name>
<evidence type="ECO:0000256" key="1">
    <source>
        <dbReference type="SAM" id="Phobius"/>
    </source>
</evidence>
<evidence type="ECO:0008006" key="3">
    <source>
        <dbReference type="Google" id="ProtNLM"/>
    </source>
</evidence>
<accession>X1BZW6</accession>
<dbReference type="SUPFAM" id="SSF103473">
    <property type="entry name" value="MFS general substrate transporter"/>
    <property type="match status" value="1"/>
</dbReference>
<keyword evidence="1" id="KW-0812">Transmembrane</keyword>
<comment type="caution">
    <text evidence="2">The sequence shown here is derived from an EMBL/GenBank/DDBJ whole genome shotgun (WGS) entry which is preliminary data.</text>
</comment>
<dbReference type="InterPro" id="IPR036259">
    <property type="entry name" value="MFS_trans_sf"/>
</dbReference>
<dbReference type="InterPro" id="IPR011701">
    <property type="entry name" value="MFS"/>
</dbReference>
<reference evidence="2" key="1">
    <citation type="journal article" date="2014" name="Front. Microbiol.">
        <title>High frequency of phylogenetically diverse reductive dehalogenase-homologous genes in deep subseafloor sedimentary metagenomes.</title>
        <authorList>
            <person name="Kawai M."/>
            <person name="Futagami T."/>
            <person name="Toyoda A."/>
            <person name="Takaki Y."/>
            <person name="Nishi S."/>
            <person name="Hori S."/>
            <person name="Arai W."/>
            <person name="Tsubouchi T."/>
            <person name="Morono Y."/>
            <person name="Uchiyama I."/>
            <person name="Ito T."/>
            <person name="Fujiyama A."/>
            <person name="Inagaki F."/>
            <person name="Takami H."/>
        </authorList>
    </citation>
    <scope>NUCLEOTIDE SEQUENCE</scope>
    <source>
        <strain evidence="2">Expedition CK06-06</strain>
    </source>
</reference>